<dbReference type="Proteomes" id="UP000292052">
    <property type="component" value="Unassembled WGS sequence"/>
</dbReference>
<dbReference type="PANTHER" id="PTHR42643">
    <property type="entry name" value="IONOTROPIC RECEPTOR 20A-RELATED"/>
    <property type="match status" value="1"/>
</dbReference>
<evidence type="ECO:0000256" key="4">
    <source>
        <dbReference type="ARBA" id="ARBA00022989"/>
    </source>
</evidence>
<feature type="non-terminal residue" evidence="9">
    <location>
        <position position="517"/>
    </location>
</feature>
<feature type="transmembrane region" description="Helical" evidence="8">
    <location>
        <begin position="317"/>
        <end position="333"/>
    </location>
</feature>
<evidence type="ECO:0000256" key="5">
    <source>
        <dbReference type="ARBA" id="ARBA00023136"/>
    </source>
</evidence>
<evidence type="ECO:0000313" key="10">
    <source>
        <dbReference type="Proteomes" id="UP000292052"/>
    </source>
</evidence>
<evidence type="ECO:0000256" key="7">
    <source>
        <dbReference type="ARBA" id="ARBA00023180"/>
    </source>
</evidence>
<keyword evidence="2" id="KW-1003">Cell membrane</keyword>
<dbReference type="AlphaFoldDB" id="A0A482WDG6"/>
<proteinExistence type="predicted"/>
<keyword evidence="7" id="KW-0325">Glycoprotein</keyword>
<dbReference type="OrthoDB" id="8195814at2759"/>
<gene>
    <name evidence="9" type="ORF">BDFB_012051</name>
</gene>
<protein>
    <submittedName>
        <fullName evidence="9">Uncharacterized protein</fullName>
    </submittedName>
</protein>
<keyword evidence="5 8" id="KW-0472">Membrane</keyword>
<dbReference type="EMBL" id="QDEB01002146">
    <property type="protein sequence ID" value="RZC43065.1"/>
    <property type="molecule type" value="Genomic_DNA"/>
</dbReference>
<evidence type="ECO:0000256" key="8">
    <source>
        <dbReference type="SAM" id="Phobius"/>
    </source>
</evidence>
<dbReference type="GO" id="GO:0005886">
    <property type="term" value="C:plasma membrane"/>
    <property type="evidence" value="ECO:0007669"/>
    <property type="project" value="UniProtKB-SubCell"/>
</dbReference>
<evidence type="ECO:0000313" key="9">
    <source>
        <dbReference type="EMBL" id="RZC43065.1"/>
    </source>
</evidence>
<dbReference type="InterPro" id="IPR052192">
    <property type="entry name" value="Insect_Ionotropic_Sensory_Rcpt"/>
</dbReference>
<organism evidence="9 10">
    <name type="scientific">Asbolus verrucosus</name>
    <name type="common">Desert ironclad beetle</name>
    <dbReference type="NCBI Taxonomy" id="1661398"/>
    <lineage>
        <taxon>Eukaryota</taxon>
        <taxon>Metazoa</taxon>
        <taxon>Ecdysozoa</taxon>
        <taxon>Arthropoda</taxon>
        <taxon>Hexapoda</taxon>
        <taxon>Insecta</taxon>
        <taxon>Pterygota</taxon>
        <taxon>Neoptera</taxon>
        <taxon>Endopterygota</taxon>
        <taxon>Coleoptera</taxon>
        <taxon>Polyphaga</taxon>
        <taxon>Cucujiformia</taxon>
        <taxon>Tenebrionidae</taxon>
        <taxon>Pimeliinae</taxon>
        <taxon>Asbolus</taxon>
    </lineage>
</organism>
<evidence type="ECO:0000256" key="2">
    <source>
        <dbReference type="ARBA" id="ARBA00022475"/>
    </source>
</evidence>
<evidence type="ECO:0000256" key="6">
    <source>
        <dbReference type="ARBA" id="ARBA00023170"/>
    </source>
</evidence>
<name>A0A482WDG6_ASBVE</name>
<comment type="subcellular location">
    <subcellularLocation>
        <location evidence="1">Cell membrane</location>
        <topology evidence="1">Multi-pass membrane protein</topology>
    </subcellularLocation>
</comment>
<accession>A0A482WDG6</accession>
<dbReference type="PANTHER" id="PTHR42643:SF30">
    <property type="entry name" value="IONOTROPIC RECEPTOR 40A-RELATED"/>
    <property type="match status" value="1"/>
</dbReference>
<feature type="transmembrane region" description="Helical" evidence="8">
    <location>
        <begin position="261"/>
        <end position="280"/>
    </location>
</feature>
<keyword evidence="10" id="KW-1185">Reference proteome</keyword>
<reference evidence="9 10" key="1">
    <citation type="submission" date="2017-03" db="EMBL/GenBank/DDBJ databases">
        <title>Genome of the blue death feigning beetle - Asbolus verrucosus.</title>
        <authorList>
            <person name="Rider S.D."/>
        </authorList>
    </citation>
    <scope>NUCLEOTIDE SEQUENCE [LARGE SCALE GENOMIC DNA]</scope>
    <source>
        <strain evidence="9">Butters</strain>
        <tissue evidence="9">Head and leg muscle</tissue>
    </source>
</reference>
<keyword evidence="6" id="KW-0675">Receptor</keyword>
<comment type="caution">
    <text evidence="9">The sequence shown here is derived from an EMBL/GenBank/DDBJ whole genome shotgun (WGS) entry which is preliminary data.</text>
</comment>
<evidence type="ECO:0000256" key="1">
    <source>
        <dbReference type="ARBA" id="ARBA00004651"/>
    </source>
</evidence>
<keyword evidence="3 8" id="KW-0812">Transmembrane</keyword>
<sequence>MLHKNGSVIVLNFDVEKNTKPLLNPNHFKFVLVDPEGDLSHAEAAFKKVRISRAKIVLIIIKKPISLFVDYVLSSYWKIRCINVILVYESDGKIEVVTHNPYLPSKSKFVNLTANKFTQDLFYDKTRNLYGTKIKCLLTFADRTKIKKVQNSGNIYYEGKDYQAMQTILSHLNGQLQVETLDNVLFNPWFESIHITNRTGRKIAILKQRDISILIKSERFTTDDEVLDNLYPHTQNDLSSLAPKSSQISVSNSMITIYKPSMWIINMVTPVAFFLFVLIIRKLFGNTLNIQELYFNVWRISIVNNVLRFPRNSLERSLYFSWLIYCFITNMYLQSKITSILAFRNDYPDIDTIEKLFISGLPLYSIPIYINEVEKKYSGTEFEVYAKSLIPLSSNEGFMDQMIYRSDVSKIPAFLTEHDIAVFVSRCKYARKNGAQMYHLVQESLIPNYQSYKVVHNSPLLPILNKKLRRLEEGGFIDLWANRAIYNATLEGFLYPEHYDENYKSTAKPLSPHVSEL</sequence>
<keyword evidence="4 8" id="KW-1133">Transmembrane helix</keyword>
<evidence type="ECO:0000256" key="3">
    <source>
        <dbReference type="ARBA" id="ARBA00022692"/>
    </source>
</evidence>